<name>A0A292YG79_9BACL</name>
<dbReference type="InterPro" id="IPR029063">
    <property type="entry name" value="SAM-dependent_MTases_sf"/>
</dbReference>
<feature type="coiled-coil region" evidence="4">
    <location>
        <begin position="487"/>
        <end position="521"/>
    </location>
</feature>
<evidence type="ECO:0000256" key="2">
    <source>
        <dbReference type="ARBA" id="ARBA00022747"/>
    </source>
</evidence>
<dbReference type="InterPro" id="IPR052021">
    <property type="entry name" value="Type-I_RS_S_subunit"/>
</dbReference>
<dbReference type="Proteomes" id="UP000217785">
    <property type="component" value="Unassembled WGS sequence"/>
</dbReference>
<dbReference type="GO" id="GO:0009307">
    <property type="term" value="P:DNA restriction-modification system"/>
    <property type="evidence" value="ECO:0007669"/>
    <property type="project" value="UniProtKB-KW"/>
</dbReference>
<keyword evidence="2" id="KW-0680">Restriction system</keyword>
<evidence type="ECO:0000256" key="3">
    <source>
        <dbReference type="ARBA" id="ARBA00023125"/>
    </source>
</evidence>
<proteinExistence type="inferred from homology"/>
<organism evidence="7 8">
    <name type="scientific">Effusibacillus lacus</name>
    <dbReference type="NCBI Taxonomy" id="1348429"/>
    <lineage>
        <taxon>Bacteria</taxon>
        <taxon>Bacillati</taxon>
        <taxon>Bacillota</taxon>
        <taxon>Bacilli</taxon>
        <taxon>Bacillales</taxon>
        <taxon>Alicyclobacillaceae</taxon>
        <taxon>Effusibacillus</taxon>
    </lineage>
</organism>
<dbReference type="InterPro" id="IPR000055">
    <property type="entry name" value="Restrct_endonuc_typeI_TRD"/>
</dbReference>
<evidence type="ECO:0000259" key="5">
    <source>
        <dbReference type="Pfam" id="PF01420"/>
    </source>
</evidence>
<evidence type="ECO:0000256" key="4">
    <source>
        <dbReference type="SAM" id="Coils"/>
    </source>
</evidence>
<keyword evidence="7" id="KW-0540">Nuclease</keyword>
<evidence type="ECO:0000313" key="7">
    <source>
        <dbReference type="EMBL" id="GAX89427.1"/>
    </source>
</evidence>
<dbReference type="SUPFAM" id="SSF53335">
    <property type="entry name" value="S-adenosyl-L-methionine-dependent methyltransferases"/>
    <property type="match status" value="1"/>
</dbReference>
<dbReference type="Pfam" id="PF01420">
    <property type="entry name" value="Methylase_S"/>
    <property type="match status" value="1"/>
</dbReference>
<feature type="domain" description="DNA methylase adenine-specific" evidence="6">
    <location>
        <begin position="166"/>
        <end position="282"/>
    </location>
</feature>
<comment type="caution">
    <text evidence="7">The sequence shown here is derived from an EMBL/GenBank/DDBJ whole genome shotgun (WGS) entry which is preliminary data.</text>
</comment>
<dbReference type="GO" id="GO:0004519">
    <property type="term" value="F:endonuclease activity"/>
    <property type="evidence" value="ECO:0007669"/>
    <property type="project" value="UniProtKB-KW"/>
</dbReference>
<dbReference type="GO" id="GO:0003677">
    <property type="term" value="F:DNA binding"/>
    <property type="evidence" value="ECO:0007669"/>
    <property type="project" value="UniProtKB-KW"/>
</dbReference>
<keyword evidence="4" id="KW-0175">Coiled coil</keyword>
<dbReference type="GO" id="GO:0008170">
    <property type="term" value="F:N-methyltransferase activity"/>
    <property type="evidence" value="ECO:0007669"/>
    <property type="project" value="InterPro"/>
</dbReference>
<keyword evidence="7" id="KW-0378">Hydrolase</keyword>
<dbReference type="InterPro" id="IPR044946">
    <property type="entry name" value="Restrct_endonuc_typeI_TRD_sf"/>
</dbReference>
<gene>
    <name evidence="7" type="ORF">EFBL_1045</name>
</gene>
<feature type="domain" description="Type I restriction modification DNA specificity" evidence="5">
    <location>
        <begin position="341"/>
        <end position="495"/>
    </location>
</feature>
<protein>
    <submittedName>
        <fullName evidence="7">Restriction endonuclease</fullName>
    </submittedName>
</protein>
<dbReference type="PANTHER" id="PTHR30408:SF12">
    <property type="entry name" value="TYPE I RESTRICTION ENZYME MJAVIII SPECIFICITY SUBUNIT"/>
    <property type="match status" value="1"/>
</dbReference>
<sequence>MNPSIDVFINSFAMRGITSREQLLNEMLRVKLTTRAVKSRKKSLQDGEQLFELMKHSTESTILGYFPGDRDFFSSIYKVAQEIDLIEFTLKLYQNDRFGQIFSPAYLTEYVCSLIDDAKAQSILIAEAEKSLSGLKGLVEKHQSSNITFTTSNVLMFILLKLGFEEYENVSILNQSIYQELLSDARFDFIYSLPDFGGKIEGVNHKFMSSRPDIVATQNLLGHLSDRGTLVTVLPAKITFASGSEAKLREHIMTHYQLEGIYNLPEGTFKPYAAIKTYLLKIGAIKKENVSVGYLGYDNGLYVDKVKVVRSGDFAAHEDWRIELILADDDENIRKYKTSTLERVKLHEVAEVFRGKSILKKDVKPGKILVLNISNITDTGIDYSNMDSIDEEERKIKRYELIDGDIVLSSRGSAIKTGVYRKQKNIVIASANVIVIRPNNRVLSDYLKIFFESPVGITIIKSFQRGTSIVNINHTDIMEMEIPLLGIEEQKELVEKYAREVAVYQETVTKAEKRYLEEKEKIYNQLV</sequence>
<dbReference type="InterPro" id="IPR003356">
    <property type="entry name" value="DNA_methylase_A-5"/>
</dbReference>
<dbReference type="Pfam" id="PF02384">
    <property type="entry name" value="N6_Mtase"/>
    <property type="match status" value="1"/>
</dbReference>
<dbReference type="OrthoDB" id="9815272at2"/>
<evidence type="ECO:0000259" key="6">
    <source>
        <dbReference type="Pfam" id="PF02384"/>
    </source>
</evidence>
<evidence type="ECO:0000313" key="8">
    <source>
        <dbReference type="Proteomes" id="UP000217785"/>
    </source>
</evidence>
<keyword evidence="3" id="KW-0238">DNA-binding</keyword>
<comment type="similarity">
    <text evidence="1">Belongs to the type-I restriction system S methylase family.</text>
</comment>
<dbReference type="EMBL" id="BDUF01000020">
    <property type="protein sequence ID" value="GAX89427.1"/>
    <property type="molecule type" value="Genomic_DNA"/>
</dbReference>
<accession>A0A292YG79</accession>
<dbReference type="PANTHER" id="PTHR30408">
    <property type="entry name" value="TYPE-1 RESTRICTION ENZYME ECOKI SPECIFICITY PROTEIN"/>
    <property type="match status" value="1"/>
</dbReference>
<dbReference type="Gene3D" id="3.40.50.150">
    <property type="entry name" value="Vaccinia Virus protein VP39"/>
    <property type="match status" value="1"/>
</dbReference>
<dbReference type="AlphaFoldDB" id="A0A292YG79"/>
<keyword evidence="8" id="KW-1185">Reference proteome</keyword>
<reference evidence="8" key="1">
    <citation type="submission" date="2017-07" db="EMBL/GenBank/DDBJ databases">
        <title>Draft genome sequence of Effusibacillus lacus strain skLN1.</title>
        <authorList>
            <person name="Watanabe M."/>
            <person name="Kojima H."/>
            <person name="Fukui M."/>
        </authorList>
    </citation>
    <scope>NUCLEOTIDE SEQUENCE [LARGE SCALE GENOMIC DNA]</scope>
    <source>
        <strain evidence="8">skLN1</strain>
    </source>
</reference>
<keyword evidence="7" id="KW-0255">Endonuclease</keyword>
<dbReference type="RefSeq" id="WP_096181116.1">
    <property type="nucleotide sequence ID" value="NZ_BDUF01000020.1"/>
</dbReference>
<dbReference type="CDD" id="cd17520">
    <property type="entry name" value="RMtype1_S_HmoORF3075P-TRD1-CR1_like"/>
    <property type="match status" value="1"/>
</dbReference>
<dbReference type="Gene3D" id="3.90.220.20">
    <property type="entry name" value="DNA methylase specificity domains"/>
    <property type="match status" value="1"/>
</dbReference>
<evidence type="ECO:0000256" key="1">
    <source>
        <dbReference type="ARBA" id="ARBA00010923"/>
    </source>
</evidence>
<dbReference type="SUPFAM" id="SSF116734">
    <property type="entry name" value="DNA methylase specificity domain"/>
    <property type="match status" value="1"/>
</dbReference>